<sequence>MEKQLTKQNLLFLLVCLGLAILAELSFFHGEIGISYLVFVTAFYAVFFVHFRTVMFTHRRMGMLLVLVIWLLSISYFLYDHFFFYWLNILLIPGLIFTHIVLITSAKRLEWFSLPFVQKLFEKLLYAASYNNRFISSCFRYLFKNIDEKTATMIKRVGLGLLIGVPLLGIVTSLLMSADSVFESLVGRIPNIILELDFQEQLLRSLIVIFYLFVFFGVFQVLTTNSHTVKQKQLEAGRGEFPLVKHDVYKLDGVVVATILILLNSVYLLFTVIQFSYFFGTALQEGLTYAEYARKGFFELVLVTLINWTVLIACLTTVREIGPRTNMLLKVLYSSLVVVSGVMLASAFQRLSLYEAAYGFTFDRILAHAFMIYLLIIFAYTLMRVWMEHLALRHFYFVTALLFYTALNIVPLDKIIVEYNMERYVQSGKIDVDYLNRLSYTGVDGLIDLYEKNPDYPELRSILSRRIKWANDQETNWQSYNISKAHVVGRLKDLELE</sequence>
<keyword evidence="1" id="KW-1133">Transmembrane helix</keyword>
<dbReference type="EMBL" id="JAMQKC010000007">
    <property type="protein sequence ID" value="MDC3417238.1"/>
    <property type="molecule type" value="Genomic_DNA"/>
</dbReference>
<feature type="transmembrane region" description="Helical" evidence="1">
    <location>
        <begin position="85"/>
        <end position="104"/>
    </location>
</feature>
<protein>
    <submittedName>
        <fullName evidence="2">DUF4173 domain-containing protein</fullName>
    </submittedName>
</protein>
<name>A0A9X3WDX2_9BACI</name>
<keyword evidence="3" id="KW-1185">Reference proteome</keyword>
<proteinExistence type="predicted"/>
<feature type="transmembrane region" description="Helical" evidence="1">
    <location>
        <begin position="202"/>
        <end position="222"/>
    </location>
</feature>
<feature type="transmembrane region" description="Helical" evidence="1">
    <location>
        <begin position="297"/>
        <end position="315"/>
    </location>
</feature>
<comment type="caution">
    <text evidence="2">The sequence shown here is derived from an EMBL/GenBank/DDBJ whole genome shotgun (WGS) entry which is preliminary data.</text>
</comment>
<dbReference type="AlphaFoldDB" id="A0A9X3WDX2"/>
<evidence type="ECO:0000256" key="1">
    <source>
        <dbReference type="SAM" id="Phobius"/>
    </source>
</evidence>
<feature type="transmembrane region" description="Helical" evidence="1">
    <location>
        <begin position="327"/>
        <end position="345"/>
    </location>
</feature>
<feature type="transmembrane region" description="Helical" evidence="1">
    <location>
        <begin position="61"/>
        <end position="79"/>
    </location>
</feature>
<dbReference type="InterPro" id="IPR025291">
    <property type="entry name" value="DUF4153"/>
</dbReference>
<keyword evidence="1" id="KW-0472">Membrane</keyword>
<feature type="transmembrane region" description="Helical" evidence="1">
    <location>
        <begin position="254"/>
        <end position="277"/>
    </location>
</feature>
<dbReference type="RefSeq" id="WP_272446305.1">
    <property type="nucleotide sequence ID" value="NZ_JAMQKC010000007.1"/>
</dbReference>
<gene>
    <name evidence="2" type="ORF">NC799_09965</name>
</gene>
<accession>A0A9X3WDX2</accession>
<organism evidence="2 3">
    <name type="scientific">Aquibacillus salsiterrae</name>
    <dbReference type="NCBI Taxonomy" id="2950439"/>
    <lineage>
        <taxon>Bacteria</taxon>
        <taxon>Bacillati</taxon>
        <taxon>Bacillota</taxon>
        <taxon>Bacilli</taxon>
        <taxon>Bacillales</taxon>
        <taxon>Bacillaceae</taxon>
        <taxon>Aquibacillus</taxon>
    </lineage>
</organism>
<evidence type="ECO:0000313" key="3">
    <source>
        <dbReference type="Proteomes" id="UP001145069"/>
    </source>
</evidence>
<feature type="transmembrane region" description="Helical" evidence="1">
    <location>
        <begin position="395"/>
        <end position="412"/>
    </location>
</feature>
<keyword evidence="1" id="KW-0812">Transmembrane</keyword>
<feature type="transmembrane region" description="Helical" evidence="1">
    <location>
        <begin position="365"/>
        <end position="383"/>
    </location>
</feature>
<feature type="transmembrane region" description="Helical" evidence="1">
    <location>
        <begin position="32"/>
        <end position="49"/>
    </location>
</feature>
<reference evidence="2" key="1">
    <citation type="submission" date="2022-06" db="EMBL/GenBank/DDBJ databases">
        <title>Aquibacillus sp. a new bacterium isolated from soil saline samples.</title>
        <authorList>
            <person name="Galisteo C."/>
            <person name="De La Haba R."/>
            <person name="Sanchez-Porro C."/>
            <person name="Ventosa A."/>
        </authorList>
    </citation>
    <scope>NUCLEOTIDE SEQUENCE</scope>
    <source>
        <strain evidence="2">3ASR75-54</strain>
    </source>
</reference>
<feature type="transmembrane region" description="Helical" evidence="1">
    <location>
        <begin position="159"/>
        <end position="182"/>
    </location>
</feature>
<dbReference type="Proteomes" id="UP001145069">
    <property type="component" value="Unassembled WGS sequence"/>
</dbReference>
<dbReference type="Pfam" id="PF13687">
    <property type="entry name" value="DUF4153"/>
    <property type="match status" value="1"/>
</dbReference>
<evidence type="ECO:0000313" key="2">
    <source>
        <dbReference type="EMBL" id="MDC3417238.1"/>
    </source>
</evidence>